<dbReference type="Pfam" id="PF23016">
    <property type="entry name" value="RsmI_C"/>
    <property type="match status" value="1"/>
</dbReference>
<dbReference type="CDD" id="cd11648">
    <property type="entry name" value="RsmI"/>
    <property type="match status" value="1"/>
</dbReference>
<reference evidence="9" key="1">
    <citation type="submission" date="2019-09" db="EMBL/GenBank/DDBJ databases">
        <title>Characterisation of the sponge microbiome using genome-centric metagenomics.</title>
        <authorList>
            <person name="Engelberts J.P."/>
            <person name="Robbins S.J."/>
            <person name="De Goeij J.M."/>
            <person name="Aranda M."/>
            <person name="Bell S.C."/>
            <person name="Webster N.S."/>
        </authorList>
    </citation>
    <scope>NUCLEOTIDE SEQUENCE</scope>
    <source>
        <strain evidence="9">SB0664_bin_43</strain>
    </source>
</reference>
<evidence type="ECO:0000313" key="9">
    <source>
        <dbReference type="EMBL" id="MXY33104.1"/>
    </source>
</evidence>
<dbReference type="NCBIfam" id="TIGR00096">
    <property type="entry name" value="16S rRNA (cytidine(1402)-2'-O)-methyltransferase"/>
    <property type="match status" value="1"/>
</dbReference>
<comment type="function">
    <text evidence="6">Catalyzes the 2'-O-methylation of the ribose of cytidine 1402 (C1402) in 16S rRNA.</text>
</comment>
<dbReference type="AlphaFoldDB" id="A0A6B0XWQ1"/>
<evidence type="ECO:0000256" key="2">
    <source>
        <dbReference type="ARBA" id="ARBA00022552"/>
    </source>
</evidence>
<dbReference type="PANTHER" id="PTHR46111:SF1">
    <property type="entry name" value="RIBOSOMAL RNA SMALL SUBUNIT METHYLTRANSFERASE I"/>
    <property type="match status" value="1"/>
</dbReference>
<evidence type="ECO:0000259" key="8">
    <source>
        <dbReference type="Pfam" id="PF23016"/>
    </source>
</evidence>
<dbReference type="InterPro" id="IPR008189">
    <property type="entry name" value="rRNA_ssu_MeTfrase_I"/>
</dbReference>
<dbReference type="Gene3D" id="3.40.1010.10">
    <property type="entry name" value="Cobalt-precorrin-4 Transmethylase, Domain 1"/>
    <property type="match status" value="1"/>
</dbReference>
<dbReference type="PANTHER" id="PTHR46111">
    <property type="entry name" value="RIBOSOMAL RNA SMALL SUBUNIT METHYLTRANSFERASE I"/>
    <property type="match status" value="1"/>
</dbReference>
<evidence type="ECO:0000256" key="4">
    <source>
        <dbReference type="ARBA" id="ARBA00022679"/>
    </source>
</evidence>
<dbReference type="EMBL" id="VXRY01000126">
    <property type="protein sequence ID" value="MXY33104.1"/>
    <property type="molecule type" value="Genomic_DNA"/>
</dbReference>
<evidence type="ECO:0000256" key="5">
    <source>
        <dbReference type="ARBA" id="ARBA00022691"/>
    </source>
</evidence>
<comment type="similarity">
    <text evidence="6">Belongs to the methyltransferase superfamily. RsmI family.</text>
</comment>
<comment type="catalytic activity">
    <reaction evidence="6">
        <text>cytidine(1402) in 16S rRNA + S-adenosyl-L-methionine = 2'-O-methylcytidine(1402) in 16S rRNA + S-adenosyl-L-homocysteine + H(+)</text>
        <dbReference type="Rhea" id="RHEA:42924"/>
        <dbReference type="Rhea" id="RHEA-COMP:10285"/>
        <dbReference type="Rhea" id="RHEA-COMP:10286"/>
        <dbReference type="ChEBI" id="CHEBI:15378"/>
        <dbReference type="ChEBI" id="CHEBI:57856"/>
        <dbReference type="ChEBI" id="CHEBI:59789"/>
        <dbReference type="ChEBI" id="CHEBI:74495"/>
        <dbReference type="ChEBI" id="CHEBI:82748"/>
        <dbReference type="EC" id="2.1.1.198"/>
    </reaction>
</comment>
<keyword evidence="1 6" id="KW-0963">Cytoplasm</keyword>
<dbReference type="Gene3D" id="3.30.950.10">
    <property type="entry name" value="Methyltransferase, Cobalt-precorrin-4 Transmethylase, Domain 2"/>
    <property type="match status" value="1"/>
</dbReference>
<dbReference type="InterPro" id="IPR053910">
    <property type="entry name" value="RsmI_HTH"/>
</dbReference>
<name>A0A6B0XWQ1_9RHOB</name>
<accession>A0A6B0XWQ1</accession>
<dbReference type="GO" id="GO:0070677">
    <property type="term" value="F:rRNA (cytosine-2'-O-)-methyltransferase activity"/>
    <property type="evidence" value="ECO:0007669"/>
    <property type="project" value="UniProtKB-UniRule"/>
</dbReference>
<protein>
    <recommendedName>
        <fullName evidence="6">Ribosomal RNA small subunit methyltransferase I</fullName>
        <ecNumber evidence="6">2.1.1.198</ecNumber>
    </recommendedName>
    <alternativeName>
        <fullName evidence="6">16S rRNA 2'-O-ribose C1402 methyltransferase</fullName>
    </alternativeName>
    <alternativeName>
        <fullName evidence="6">rRNA (cytidine-2'-O-)-methyltransferase RsmI</fullName>
    </alternativeName>
</protein>
<dbReference type="InterPro" id="IPR000878">
    <property type="entry name" value="4pyrrol_Mease"/>
</dbReference>
<dbReference type="EC" id="2.1.1.198" evidence="6"/>
<comment type="caution">
    <text evidence="9">The sequence shown here is derived from an EMBL/GenBank/DDBJ whole genome shotgun (WGS) entry which is preliminary data.</text>
</comment>
<feature type="domain" description="RsmI HTH" evidence="8">
    <location>
        <begin position="253"/>
        <end position="294"/>
    </location>
</feature>
<keyword evidence="4 6" id="KW-0808">Transferase</keyword>
<keyword evidence="2 6" id="KW-0698">rRNA processing</keyword>
<dbReference type="HAMAP" id="MF_01877">
    <property type="entry name" value="16SrRNA_methyltr_I"/>
    <property type="match status" value="1"/>
</dbReference>
<evidence type="ECO:0000256" key="3">
    <source>
        <dbReference type="ARBA" id="ARBA00022603"/>
    </source>
</evidence>
<dbReference type="Pfam" id="PF00590">
    <property type="entry name" value="TP_methylase"/>
    <property type="match status" value="1"/>
</dbReference>
<keyword evidence="5 6" id="KW-0949">S-adenosyl-L-methionine</keyword>
<organism evidence="9">
    <name type="scientific">Boseongicola sp. SB0664_bin_43</name>
    <dbReference type="NCBI Taxonomy" id="2604844"/>
    <lineage>
        <taxon>Bacteria</taxon>
        <taxon>Pseudomonadati</taxon>
        <taxon>Pseudomonadota</taxon>
        <taxon>Alphaproteobacteria</taxon>
        <taxon>Rhodobacterales</taxon>
        <taxon>Paracoccaceae</taxon>
        <taxon>Boseongicola</taxon>
    </lineage>
</organism>
<proteinExistence type="inferred from homology"/>
<feature type="domain" description="Tetrapyrrole methylase" evidence="7">
    <location>
        <begin position="27"/>
        <end position="229"/>
    </location>
</feature>
<evidence type="ECO:0000256" key="1">
    <source>
        <dbReference type="ARBA" id="ARBA00022490"/>
    </source>
</evidence>
<dbReference type="FunFam" id="3.30.950.10:FF:000002">
    <property type="entry name" value="Ribosomal RNA small subunit methyltransferase I"/>
    <property type="match status" value="1"/>
</dbReference>
<dbReference type="InterPro" id="IPR035996">
    <property type="entry name" value="4pyrrol_Methylase_sf"/>
</dbReference>
<dbReference type="InterPro" id="IPR014777">
    <property type="entry name" value="4pyrrole_Mease_sub1"/>
</dbReference>
<gene>
    <name evidence="6 9" type="primary">rsmI</name>
    <name evidence="9" type="ORF">F4Y60_03245</name>
</gene>
<evidence type="ECO:0000259" key="7">
    <source>
        <dbReference type="Pfam" id="PF00590"/>
    </source>
</evidence>
<sequence>MQKYGPSKSRNSAASKATGGGSLDAGLHLVSTPLGNARDITLRALDVLRDADLLVAEDTRSLRRLMNIHGIPLAGRRIMAYHDHSGDRDRKAVLDALRQNASVAYASEAGTPLVADPGYALARTVIGEGYRVLPVPGPSALIAALTVAGLPCDRFAFAGFPPSQRMARRRFLEALADVRGTLVLYESPRRTSATLQDAADVLGADRPAAMCRELTKKFEEIRRDALGTLAESLAETPLKGEVVLLIGSRETPPDPAKVEQALREALKTRTLRDAASDVASRFGLSRRDIYQLGIKIGK</sequence>
<evidence type="ECO:0000256" key="6">
    <source>
        <dbReference type="HAMAP-Rule" id="MF_01877"/>
    </source>
</evidence>
<keyword evidence="3 6" id="KW-0489">Methyltransferase</keyword>
<comment type="subcellular location">
    <subcellularLocation>
        <location evidence="6">Cytoplasm</location>
    </subcellularLocation>
</comment>
<dbReference type="InterPro" id="IPR014776">
    <property type="entry name" value="4pyrrole_Mease_sub2"/>
</dbReference>
<dbReference type="GO" id="GO:0005737">
    <property type="term" value="C:cytoplasm"/>
    <property type="evidence" value="ECO:0007669"/>
    <property type="project" value="UniProtKB-SubCell"/>
</dbReference>
<dbReference type="SUPFAM" id="SSF53790">
    <property type="entry name" value="Tetrapyrrole methylase"/>
    <property type="match status" value="1"/>
</dbReference>
<dbReference type="PIRSF" id="PIRSF005917">
    <property type="entry name" value="MTase_YraL"/>
    <property type="match status" value="1"/>
</dbReference>